<dbReference type="GO" id="GO:0008146">
    <property type="term" value="F:sulfotransferase activity"/>
    <property type="evidence" value="ECO:0007669"/>
    <property type="project" value="InterPro"/>
</dbReference>
<dbReference type="RefSeq" id="WP_281755909.1">
    <property type="nucleotide sequence ID" value="NZ_BRVP01000023.1"/>
</dbReference>
<dbReference type="SUPFAM" id="SSF52540">
    <property type="entry name" value="P-loop containing nucleoside triphosphate hydrolases"/>
    <property type="match status" value="1"/>
</dbReference>
<evidence type="ECO:0000313" key="4">
    <source>
        <dbReference type="EMBL" id="GLB53736.1"/>
    </source>
</evidence>
<comment type="caution">
    <text evidence="4">The sequence shown here is derived from an EMBL/GenBank/DDBJ whole genome shotgun (WGS) entry which is preliminary data.</text>
</comment>
<keyword evidence="1" id="KW-0808">Transferase</keyword>
<organism evidence="4 5">
    <name type="scientific">Neptunitalea chrysea</name>
    <dbReference type="NCBI Taxonomy" id="1647581"/>
    <lineage>
        <taxon>Bacteria</taxon>
        <taxon>Pseudomonadati</taxon>
        <taxon>Bacteroidota</taxon>
        <taxon>Flavobacteriia</taxon>
        <taxon>Flavobacteriales</taxon>
        <taxon>Flavobacteriaceae</taxon>
        <taxon>Neptunitalea</taxon>
    </lineage>
</organism>
<dbReference type="Pfam" id="PF00685">
    <property type="entry name" value="Sulfotransfer_1"/>
    <property type="match status" value="1"/>
</dbReference>
<evidence type="ECO:0000259" key="3">
    <source>
        <dbReference type="Pfam" id="PF00685"/>
    </source>
</evidence>
<dbReference type="InterPro" id="IPR027417">
    <property type="entry name" value="P-loop_NTPase"/>
</dbReference>
<name>A0A9W6EW36_9FLAO</name>
<accession>A0A9W6EW36</accession>
<gene>
    <name evidence="4" type="ORF">NBRC110019_27770</name>
</gene>
<dbReference type="Proteomes" id="UP001143545">
    <property type="component" value="Unassembled WGS sequence"/>
</dbReference>
<sequence>MKIERNTDLKYFVPDVFVPGVAKCGTSSLHDLLNKHPNICMSTRKEPHFWTDTNFNAFKQENIDAYKSYFDNKTTKIKGESSTGSLFFPELFIPRIKSIAKTSPKFIIILRNPIDRSYSHYWWCKGSGRERRNFRNAIIEDKNASFEAYPDWPKNYYQFSIYSQWIDIFIKEFGKENILFITLESLKTNPLETINSCFKFLNLEPLEIIEPVNNNETVIVKHSGIYNISRKISKGDYKFTKFAKYMLPVAVINKIRYLLNEKVFNLLKTDKKYQPISPEEKQWLKKLYRNEVTTLEKMLNRTFTEWKDFH</sequence>
<keyword evidence="5" id="KW-1185">Reference proteome</keyword>
<dbReference type="InterPro" id="IPR037359">
    <property type="entry name" value="NST/OST"/>
</dbReference>
<evidence type="ECO:0000256" key="1">
    <source>
        <dbReference type="ARBA" id="ARBA00022679"/>
    </source>
</evidence>
<evidence type="ECO:0000256" key="2">
    <source>
        <dbReference type="ARBA" id="ARBA00023180"/>
    </source>
</evidence>
<evidence type="ECO:0000313" key="5">
    <source>
        <dbReference type="Proteomes" id="UP001143545"/>
    </source>
</evidence>
<proteinExistence type="predicted"/>
<protein>
    <submittedName>
        <fullName evidence="4">Sulfotransferase</fullName>
    </submittedName>
</protein>
<dbReference type="Gene3D" id="3.40.50.300">
    <property type="entry name" value="P-loop containing nucleotide triphosphate hydrolases"/>
    <property type="match status" value="1"/>
</dbReference>
<dbReference type="InterPro" id="IPR000863">
    <property type="entry name" value="Sulfotransferase_dom"/>
</dbReference>
<dbReference type="PANTHER" id="PTHR10605:SF56">
    <property type="entry name" value="BIFUNCTIONAL HEPARAN SULFATE N-DEACETYLASE_N-SULFOTRANSFERASE"/>
    <property type="match status" value="1"/>
</dbReference>
<reference evidence="4" key="1">
    <citation type="submission" date="2022-07" db="EMBL/GenBank/DDBJ databases">
        <title>Taxonomy of Novel Oxalotrophic and Methylotrophic Bacteria.</title>
        <authorList>
            <person name="Sahin N."/>
            <person name="Tani A."/>
        </authorList>
    </citation>
    <scope>NUCLEOTIDE SEQUENCE</scope>
    <source>
        <strain evidence="4">AM327</strain>
    </source>
</reference>
<dbReference type="EMBL" id="BRVP01000023">
    <property type="protein sequence ID" value="GLB53736.1"/>
    <property type="molecule type" value="Genomic_DNA"/>
</dbReference>
<feature type="domain" description="Sulfotransferase" evidence="3">
    <location>
        <begin position="14"/>
        <end position="205"/>
    </location>
</feature>
<dbReference type="AlphaFoldDB" id="A0A9W6EW36"/>
<keyword evidence="2" id="KW-0325">Glycoprotein</keyword>
<dbReference type="PANTHER" id="PTHR10605">
    <property type="entry name" value="HEPARAN SULFATE SULFOTRANSFERASE"/>
    <property type="match status" value="1"/>
</dbReference>